<reference evidence="2 3" key="1">
    <citation type="journal article" date="2021" name="Elife">
        <title>Chloroplast acquisition without the gene transfer in kleptoplastic sea slugs, Plakobranchus ocellatus.</title>
        <authorList>
            <person name="Maeda T."/>
            <person name="Takahashi S."/>
            <person name="Yoshida T."/>
            <person name="Shimamura S."/>
            <person name="Takaki Y."/>
            <person name="Nagai Y."/>
            <person name="Toyoda A."/>
            <person name="Suzuki Y."/>
            <person name="Arimoto A."/>
            <person name="Ishii H."/>
            <person name="Satoh N."/>
            <person name="Nishiyama T."/>
            <person name="Hasebe M."/>
            <person name="Maruyama T."/>
            <person name="Minagawa J."/>
            <person name="Obokata J."/>
            <person name="Shigenobu S."/>
        </authorList>
    </citation>
    <scope>NUCLEOTIDE SEQUENCE [LARGE SCALE GENOMIC DNA]</scope>
</reference>
<comment type="caution">
    <text evidence="2">The sequence shown here is derived from an EMBL/GenBank/DDBJ whole genome shotgun (WGS) entry which is preliminary data.</text>
</comment>
<organism evidence="2 3">
    <name type="scientific">Elysia marginata</name>
    <dbReference type="NCBI Taxonomy" id="1093978"/>
    <lineage>
        <taxon>Eukaryota</taxon>
        <taxon>Metazoa</taxon>
        <taxon>Spiralia</taxon>
        <taxon>Lophotrochozoa</taxon>
        <taxon>Mollusca</taxon>
        <taxon>Gastropoda</taxon>
        <taxon>Heterobranchia</taxon>
        <taxon>Euthyneura</taxon>
        <taxon>Panpulmonata</taxon>
        <taxon>Sacoglossa</taxon>
        <taxon>Placobranchoidea</taxon>
        <taxon>Plakobranchidae</taxon>
        <taxon>Elysia</taxon>
    </lineage>
</organism>
<sequence>MREVEPHPSSFHGARASYVATNLACTGYVYVRNDTHKHPLQRPYDGPFKIFKTGEKDLQLHNSKDKVSIDRLKTAFIKEFTASDNADVIVTPQQPQSQARPCDPKSAPHPTPRQHSRHRQYPYPEYLHALGELLAPPTGLEMRLTDTFSCFFYNCFSF</sequence>
<name>A0AAV4G9C2_9GAST</name>
<protein>
    <submittedName>
        <fullName evidence="2">Pol polyprotein</fullName>
    </submittedName>
</protein>
<proteinExistence type="predicted"/>
<keyword evidence="3" id="KW-1185">Reference proteome</keyword>
<accession>A0AAV4G9C2</accession>
<evidence type="ECO:0000256" key="1">
    <source>
        <dbReference type="SAM" id="MobiDB-lite"/>
    </source>
</evidence>
<dbReference type="Proteomes" id="UP000762676">
    <property type="component" value="Unassembled WGS sequence"/>
</dbReference>
<evidence type="ECO:0000313" key="2">
    <source>
        <dbReference type="EMBL" id="GFR81588.1"/>
    </source>
</evidence>
<dbReference type="EMBL" id="BMAT01008278">
    <property type="protein sequence ID" value="GFR81588.1"/>
    <property type="molecule type" value="Genomic_DNA"/>
</dbReference>
<gene>
    <name evidence="2" type="ORF">ElyMa_004074500</name>
</gene>
<evidence type="ECO:0000313" key="3">
    <source>
        <dbReference type="Proteomes" id="UP000762676"/>
    </source>
</evidence>
<feature type="region of interest" description="Disordered" evidence="1">
    <location>
        <begin position="92"/>
        <end position="119"/>
    </location>
</feature>
<dbReference type="AlphaFoldDB" id="A0AAV4G9C2"/>